<dbReference type="HOGENOM" id="CLU_075053_16_0_6"/>
<dbReference type="Proteomes" id="UP000009232">
    <property type="component" value="Chromosome"/>
</dbReference>
<protein>
    <submittedName>
        <fullName evidence="2">Cyclic nucleotide-binding protein</fullName>
    </submittedName>
</protein>
<reference evidence="2 3" key="1">
    <citation type="submission" date="2011-05" db="EMBL/GenBank/DDBJ databases">
        <title>Complete sequence of Thioalkalimicrobium cyclicum ALM1.</title>
        <authorList>
            <consortium name="US DOE Joint Genome Institute"/>
            <person name="Lucas S."/>
            <person name="Han J."/>
            <person name="Lapidus A."/>
            <person name="Cheng J.-F."/>
            <person name="Goodwin L."/>
            <person name="Pitluck S."/>
            <person name="Peters L."/>
            <person name="Mikhailova N."/>
            <person name="Davenport K."/>
            <person name="Han C."/>
            <person name="Tapia R."/>
            <person name="Land M."/>
            <person name="Hauser L."/>
            <person name="Kyrpides N."/>
            <person name="Ivanova N."/>
            <person name="Pagani I."/>
            <person name="Kappler U."/>
            <person name="Woyke T."/>
        </authorList>
    </citation>
    <scope>NUCLEOTIDE SEQUENCE [LARGE SCALE GENOMIC DNA]</scope>
    <source>
        <strain evidence="3">DSM 14477 / JCM 11371 / ALM1</strain>
    </source>
</reference>
<feature type="domain" description="Cyclic nucleotide-binding" evidence="1">
    <location>
        <begin position="18"/>
        <end position="120"/>
    </location>
</feature>
<evidence type="ECO:0000259" key="1">
    <source>
        <dbReference type="PROSITE" id="PS50042"/>
    </source>
</evidence>
<dbReference type="InterPro" id="IPR018490">
    <property type="entry name" value="cNMP-bd_dom_sf"/>
</dbReference>
<dbReference type="SMART" id="SM00100">
    <property type="entry name" value="cNMP"/>
    <property type="match status" value="1"/>
</dbReference>
<evidence type="ECO:0000313" key="2">
    <source>
        <dbReference type="EMBL" id="AEG31633.1"/>
    </source>
</evidence>
<dbReference type="InterPro" id="IPR014710">
    <property type="entry name" value="RmlC-like_jellyroll"/>
</dbReference>
<dbReference type="EMBL" id="CP002776">
    <property type="protein sequence ID" value="AEG31633.1"/>
    <property type="molecule type" value="Genomic_DNA"/>
</dbReference>
<dbReference type="PROSITE" id="PS50042">
    <property type="entry name" value="CNMP_BINDING_3"/>
    <property type="match status" value="1"/>
</dbReference>
<dbReference type="eggNOG" id="COG0664">
    <property type="taxonomic scope" value="Bacteria"/>
</dbReference>
<evidence type="ECO:0000313" key="3">
    <source>
        <dbReference type="Proteomes" id="UP000009232"/>
    </source>
</evidence>
<dbReference type="Pfam" id="PF00027">
    <property type="entry name" value="cNMP_binding"/>
    <property type="match status" value="1"/>
</dbReference>
<dbReference type="OrthoDB" id="8565101at2"/>
<dbReference type="Gene3D" id="2.60.120.10">
    <property type="entry name" value="Jelly Rolls"/>
    <property type="match status" value="1"/>
</dbReference>
<dbReference type="RefSeq" id="WP_013835411.1">
    <property type="nucleotide sequence ID" value="NC_015581.1"/>
</dbReference>
<accession>F6DCP7</accession>
<sequence length="163" mass="18676">MTKVKSSELFDYFQTNAICESLTREEVDTLTAYLIERSYEQSSIISDLGEVGDAMMFIIKGRVGFVSFDGQDEVNVGSQGVGNLIGEMSFFDRKPRNLRMYCESKKVKLLFLTRAMYDRLKVEHPFIAVNILENAVVSLDHLVRSMSENMAQIEHYMHGYGRH</sequence>
<dbReference type="SUPFAM" id="SSF51206">
    <property type="entry name" value="cAMP-binding domain-like"/>
    <property type="match status" value="1"/>
</dbReference>
<keyword evidence="3" id="KW-1185">Reference proteome</keyword>
<organism evidence="2 3">
    <name type="scientific">Thiomicrospira cyclica (strain DSM 14477 / JCM 11371 / ALM1)</name>
    <name type="common">Thioalkalimicrobium cyclicum</name>
    <dbReference type="NCBI Taxonomy" id="717773"/>
    <lineage>
        <taxon>Bacteria</taxon>
        <taxon>Pseudomonadati</taxon>
        <taxon>Pseudomonadota</taxon>
        <taxon>Gammaproteobacteria</taxon>
        <taxon>Thiotrichales</taxon>
        <taxon>Piscirickettsiaceae</taxon>
        <taxon>Thiomicrospira</taxon>
    </lineage>
</organism>
<dbReference type="CDD" id="cd00038">
    <property type="entry name" value="CAP_ED"/>
    <property type="match status" value="1"/>
</dbReference>
<proteinExistence type="predicted"/>
<gene>
    <name evidence="2" type="ordered locus">Thicy_0861</name>
</gene>
<dbReference type="AlphaFoldDB" id="F6DCP7"/>
<dbReference type="STRING" id="717773.Thicy_0861"/>
<name>F6DCP7_THICA</name>
<dbReference type="KEGG" id="tcy:Thicy_0861"/>
<dbReference type="InterPro" id="IPR000595">
    <property type="entry name" value="cNMP-bd_dom"/>
</dbReference>